<dbReference type="EMBL" id="CP031040">
    <property type="protein sequence ID" value="QDZ22424.1"/>
    <property type="molecule type" value="Genomic_DNA"/>
</dbReference>
<keyword evidence="3" id="KW-1185">Reference proteome</keyword>
<evidence type="ECO:0000313" key="3">
    <source>
        <dbReference type="Proteomes" id="UP000316726"/>
    </source>
</evidence>
<dbReference type="InterPro" id="IPR053023">
    <property type="entry name" value="FLAP_modulator"/>
</dbReference>
<dbReference type="Proteomes" id="UP000316726">
    <property type="component" value="Chromosome 7"/>
</dbReference>
<accession>A0A5B8MQY5</accession>
<gene>
    <name evidence="2" type="ORF">A3770_07p49420</name>
</gene>
<dbReference type="AlphaFoldDB" id="A0A5B8MQY5"/>
<organism evidence="2 3">
    <name type="scientific">Chloropicon primus</name>
    <dbReference type="NCBI Taxonomy" id="1764295"/>
    <lineage>
        <taxon>Eukaryota</taxon>
        <taxon>Viridiplantae</taxon>
        <taxon>Chlorophyta</taxon>
        <taxon>Chloropicophyceae</taxon>
        <taxon>Chloropicales</taxon>
        <taxon>Chloropicaceae</taxon>
        <taxon>Chloropicon</taxon>
    </lineage>
</organism>
<feature type="compositionally biased region" description="Basic and acidic residues" evidence="1">
    <location>
        <begin position="109"/>
        <end position="119"/>
    </location>
</feature>
<dbReference type="InterPro" id="IPR010903">
    <property type="entry name" value="DUF1517"/>
</dbReference>
<feature type="compositionally biased region" description="Polar residues" evidence="1">
    <location>
        <begin position="20"/>
        <end position="38"/>
    </location>
</feature>
<name>A0A5B8MQY5_9CHLO</name>
<evidence type="ECO:0000313" key="2">
    <source>
        <dbReference type="EMBL" id="QDZ22424.1"/>
    </source>
</evidence>
<dbReference type="PANTHER" id="PTHR33975:SF2">
    <property type="entry name" value="MYELIN-ASSOCIATED OLIGODENDROCYTE BASIC PROTEIN"/>
    <property type="match status" value="1"/>
</dbReference>
<dbReference type="Pfam" id="PF07466">
    <property type="entry name" value="DUF1517"/>
    <property type="match status" value="1"/>
</dbReference>
<dbReference type="STRING" id="1764295.A0A5B8MQY5"/>
<proteinExistence type="predicted"/>
<protein>
    <recommendedName>
        <fullName evidence="4">DUF1517 domain-containing protein</fullName>
    </recommendedName>
</protein>
<reference evidence="2 3" key="1">
    <citation type="submission" date="2018-07" db="EMBL/GenBank/DDBJ databases">
        <title>The complete nuclear genome of the prasinophyte Chloropicon primus (CCMP1205).</title>
        <authorList>
            <person name="Pombert J.-F."/>
            <person name="Otis C."/>
            <person name="Turmel M."/>
            <person name="Lemieux C."/>
        </authorList>
    </citation>
    <scope>NUCLEOTIDE SEQUENCE [LARGE SCALE GENOMIC DNA]</scope>
    <source>
        <strain evidence="2 3">CCMP1205</strain>
    </source>
</reference>
<feature type="region of interest" description="Disordered" evidence="1">
    <location>
        <begin position="15"/>
        <end position="52"/>
    </location>
</feature>
<feature type="region of interest" description="Disordered" evidence="1">
    <location>
        <begin position="97"/>
        <end position="135"/>
    </location>
</feature>
<dbReference type="PANTHER" id="PTHR33975">
    <property type="entry name" value="MYELIN-ASSOCIATED OLIGODENDROCYTE BASIC PROTEIN"/>
    <property type="match status" value="1"/>
</dbReference>
<sequence>MAAAGVLLRGGPRAWVSKPAKSTRSALTRGSRTTSARSNGLGRGEGSDDTRGGRSFLSSLLGSGIFGGAFLGASARSYAARTAGHVGGNLFKGKLPKSGGTKALRRRGRGDGDGVRELDGGGPKRVAGSAKGKGGSSEITMASVLPILLFAGVVGYGIYSANSDKALINLGGGEKGYSVAQIQIGLLGSARLVQRDLDKIADSADTSSRNGLYALMQDSVIALIRSPEYWVYGNTQGKRTNSQDRTETYFNQFEMSERQKFEIETSSNVQGKKGKREWKRPEKDWKTGGSYTDINELIVVTLIVACEQDLKLPKIESQEDMKIALNRLGSLRASSILAVELFWTPQDPDDVYSQEELITEYPEMKLI</sequence>
<dbReference type="OrthoDB" id="542507at2759"/>
<evidence type="ECO:0008006" key="4">
    <source>
        <dbReference type="Google" id="ProtNLM"/>
    </source>
</evidence>
<evidence type="ECO:0000256" key="1">
    <source>
        <dbReference type="SAM" id="MobiDB-lite"/>
    </source>
</evidence>